<keyword evidence="3" id="KW-0804">Transcription</keyword>
<accession>A0A7Y0L1L8</accession>
<dbReference type="NCBIfam" id="NF033788">
    <property type="entry name" value="HTH_metalloreg"/>
    <property type="match status" value="1"/>
</dbReference>
<dbReference type="InterPro" id="IPR051081">
    <property type="entry name" value="HTH_MetalResp_TranReg"/>
</dbReference>
<dbReference type="GO" id="GO:0003700">
    <property type="term" value="F:DNA-binding transcription factor activity"/>
    <property type="evidence" value="ECO:0007669"/>
    <property type="project" value="InterPro"/>
</dbReference>
<keyword evidence="1" id="KW-0805">Transcription regulation</keyword>
<evidence type="ECO:0000256" key="1">
    <source>
        <dbReference type="ARBA" id="ARBA00023015"/>
    </source>
</evidence>
<dbReference type="PANTHER" id="PTHR33154:SF18">
    <property type="entry name" value="ARSENICAL RESISTANCE OPERON REPRESSOR"/>
    <property type="match status" value="1"/>
</dbReference>
<dbReference type="PROSITE" id="PS50987">
    <property type="entry name" value="HTH_ARSR_2"/>
    <property type="match status" value="1"/>
</dbReference>
<dbReference type="InterPro" id="IPR036390">
    <property type="entry name" value="WH_DNA-bd_sf"/>
</dbReference>
<dbReference type="EMBL" id="JABBVZ010000009">
    <property type="protein sequence ID" value="NMP21550.1"/>
    <property type="molecule type" value="Genomic_DNA"/>
</dbReference>
<protein>
    <submittedName>
        <fullName evidence="6">Winged helix-turn-helix transcriptional regulator</fullName>
    </submittedName>
</protein>
<keyword evidence="7" id="KW-1185">Reference proteome</keyword>
<comment type="caution">
    <text evidence="6">The sequence shown here is derived from an EMBL/GenBank/DDBJ whole genome shotgun (WGS) entry which is preliminary data.</text>
</comment>
<feature type="region of interest" description="Disordered" evidence="4">
    <location>
        <begin position="110"/>
        <end position="140"/>
    </location>
</feature>
<dbReference type="Pfam" id="PF01022">
    <property type="entry name" value="HTH_5"/>
    <property type="match status" value="1"/>
</dbReference>
<organism evidence="6 7">
    <name type="scientific">Sulfobacillus harzensis</name>
    <dbReference type="NCBI Taxonomy" id="2729629"/>
    <lineage>
        <taxon>Bacteria</taxon>
        <taxon>Bacillati</taxon>
        <taxon>Bacillota</taxon>
        <taxon>Clostridia</taxon>
        <taxon>Eubacteriales</taxon>
        <taxon>Clostridiales Family XVII. Incertae Sedis</taxon>
        <taxon>Sulfobacillus</taxon>
    </lineage>
</organism>
<gene>
    <name evidence="6" type="ORF">HIJ39_04145</name>
</gene>
<reference evidence="6 7" key="1">
    <citation type="submission" date="2020-04" db="EMBL/GenBank/DDBJ databases">
        <authorList>
            <person name="Zhang R."/>
            <person name="Schippers A."/>
        </authorList>
    </citation>
    <scope>NUCLEOTIDE SEQUENCE [LARGE SCALE GENOMIC DNA]</scope>
    <source>
        <strain evidence="6 7">DSM 109850</strain>
    </source>
</reference>
<sequence length="140" mass="15448">MPAPLSDDLGTVFKALADPLRRRILRLLSDAQYHCRNGDKTVNGICVQDLSKYLEAPQSTISRHLAILSGADLVFHDRDRTWHYYAVNASRVGAVVDWMRTLIPVGEGTREATNRLHSPRENFGGESPQSLATESADSSG</sequence>
<dbReference type="PANTHER" id="PTHR33154">
    <property type="entry name" value="TRANSCRIPTIONAL REGULATOR, ARSR FAMILY"/>
    <property type="match status" value="1"/>
</dbReference>
<evidence type="ECO:0000256" key="2">
    <source>
        <dbReference type="ARBA" id="ARBA00023125"/>
    </source>
</evidence>
<dbReference type="CDD" id="cd00090">
    <property type="entry name" value="HTH_ARSR"/>
    <property type="match status" value="1"/>
</dbReference>
<dbReference type="InterPro" id="IPR011991">
    <property type="entry name" value="ArsR-like_HTH"/>
</dbReference>
<feature type="compositionally biased region" description="Polar residues" evidence="4">
    <location>
        <begin position="127"/>
        <end position="140"/>
    </location>
</feature>
<dbReference type="RefSeq" id="WP_169097010.1">
    <property type="nucleotide sequence ID" value="NZ_JABBVZ010000009.1"/>
</dbReference>
<dbReference type="InterPro" id="IPR036388">
    <property type="entry name" value="WH-like_DNA-bd_sf"/>
</dbReference>
<feature type="domain" description="HTH arsR-type" evidence="5">
    <location>
        <begin position="1"/>
        <end position="107"/>
    </location>
</feature>
<name>A0A7Y0L1L8_9FIRM</name>
<dbReference type="Proteomes" id="UP000533476">
    <property type="component" value="Unassembled WGS sequence"/>
</dbReference>
<evidence type="ECO:0000313" key="7">
    <source>
        <dbReference type="Proteomes" id="UP000533476"/>
    </source>
</evidence>
<proteinExistence type="predicted"/>
<evidence type="ECO:0000256" key="4">
    <source>
        <dbReference type="SAM" id="MobiDB-lite"/>
    </source>
</evidence>
<evidence type="ECO:0000259" key="5">
    <source>
        <dbReference type="PROSITE" id="PS50987"/>
    </source>
</evidence>
<dbReference type="InterPro" id="IPR001845">
    <property type="entry name" value="HTH_ArsR_DNA-bd_dom"/>
</dbReference>
<dbReference type="SMART" id="SM00418">
    <property type="entry name" value="HTH_ARSR"/>
    <property type="match status" value="1"/>
</dbReference>
<evidence type="ECO:0000313" key="6">
    <source>
        <dbReference type="EMBL" id="NMP21550.1"/>
    </source>
</evidence>
<dbReference type="Gene3D" id="1.10.10.10">
    <property type="entry name" value="Winged helix-like DNA-binding domain superfamily/Winged helix DNA-binding domain"/>
    <property type="match status" value="1"/>
</dbReference>
<dbReference type="AlphaFoldDB" id="A0A7Y0L1L8"/>
<evidence type="ECO:0000256" key="3">
    <source>
        <dbReference type="ARBA" id="ARBA00023163"/>
    </source>
</evidence>
<dbReference type="SUPFAM" id="SSF46785">
    <property type="entry name" value="Winged helix' DNA-binding domain"/>
    <property type="match status" value="1"/>
</dbReference>
<keyword evidence="2" id="KW-0238">DNA-binding</keyword>
<feature type="compositionally biased region" description="Basic and acidic residues" evidence="4">
    <location>
        <begin position="110"/>
        <end position="120"/>
    </location>
</feature>
<dbReference type="GO" id="GO:0003677">
    <property type="term" value="F:DNA binding"/>
    <property type="evidence" value="ECO:0007669"/>
    <property type="project" value="UniProtKB-KW"/>
</dbReference>